<evidence type="ECO:0000313" key="1">
    <source>
        <dbReference type="EMBL" id="GIL27801.1"/>
    </source>
</evidence>
<dbReference type="InterPro" id="IPR038078">
    <property type="entry name" value="PhoU-like_sf"/>
</dbReference>
<dbReference type="InterPro" id="IPR052912">
    <property type="entry name" value="UPF0111_domain"/>
</dbReference>
<evidence type="ECO:0008006" key="3">
    <source>
        <dbReference type="Google" id="ProtNLM"/>
    </source>
</evidence>
<evidence type="ECO:0000313" key="2">
    <source>
        <dbReference type="Proteomes" id="UP000614996"/>
    </source>
</evidence>
<dbReference type="AlphaFoldDB" id="A0A8J4EKV7"/>
<dbReference type="PANTHER" id="PTHR37298:SF1">
    <property type="entry name" value="UPF0111 PROTEIN YKAA"/>
    <property type="match status" value="1"/>
</dbReference>
<proteinExistence type="predicted"/>
<protein>
    <recommendedName>
        <fullName evidence="3">DUF47 family protein</fullName>
    </recommendedName>
</protein>
<dbReference type="EMBL" id="BOPO01000053">
    <property type="protein sequence ID" value="GIL27801.1"/>
    <property type="molecule type" value="Genomic_DNA"/>
</dbReference>
<dbReference type="PANTHER" id="PTHR37298">
    <property type="entry name" value="UPF0111 PROTEIN YKAA"/>
    <property type="match status" value="1"/>
</dbReference>
<dbReference type="Gene3D" id="1.20.58.220">
    <property type="entry name" value="Phosphate transport system protein phou homolog 2, domain 2"/>
    <property type="match status" value="1"/>
</dbReference>
<accession>A0A8J4EKV7</accession>
<gene>
    <name evidence="1" type="ORF">NUM_30550</name>
</gene>
<organism evidence="1 2">
    <name type="scientific">Actinocatenispora comari</name>
    <dbReference type="NCBI Taxonomy" id="2807577"/>
    <lineage>
        <taxon>Bacteria</taxon>
        <taxon>Bacillati</taxon>
        <taxon>Actinomycetota</taxon>
        <taxon>Actinomycetes</taxon>
        <taxon>Micromonosporales</taxon>
        <taxon>Micromonosporaceae</taxon>
        <taxon>Actinocatenispora</taxon>
    </lineage>
</organism>
<sequence length="220" mass="24724">MSARRGRVARRAHRLIEDLTGRSGRRLLRLLDGQLTHTADGAELVERLALGRVTPAAAYEEIRDIEHRGDDARATLIEELGQVLATPVDPEDLFRVSRCIDDVLDNLRDFVREADLYRPDELSFAVEPIRTLREGLTGFSAGLDSLDGARRGSAEATLPARHAANTLRRQYQEGLAELFRRPVDRESLKRRELLRRLDVIGLRLGEAAAAFADALLKRNR</sequence>
<dbReference type="RefSeq" id="WP_207125531.1">
    <property type="nucleotide sequence ID" value="NZ_BOPO01000053.1"/>
</dbReference>
<name>A0A8J4EKV7_9ACTN</name>
<keyword evidence="2" id="KW-1185">Reference proteome</keyword>
<comment type="caution">
    <text evidence="1">The sequence shown here is derived from an EMBL/GenBank/DDBJ whole genome shotgun (WGS) entry which is preliminary data.</text>
</comment>
<reference evidence="2" key="1">
    <citation type="journal article" date="2021" name="Int. J. Syst. Evol. Microbiol.">
        <title>Actinocatenispora comari sp. nov., an endophytic actinomycete isolated from aerial parts of Comarum salesowianum.</title>
        <authorList>
            <person name="Oyunbileg N."/>
            <person name="Iizaka Y."/>
            <person name="Hamada M."/>
            <person name="Davaapurev B.O."/>
            <person name="Fukumoto A."/>
            <person name="Tsetseg B."/>
            <person name="Kato F."/>
            <person name="Tamura T."/>
            <person name="Batkhuu J."/>
            <person name="Anzai Y."/>
        </authorList>
    </citation>
    <scope>NUCLEOTIDE SEQUENCE [LARGE SCALE GENOMIC DNA]</scope>
    <source>
        <strain evidence="2">NUM-2625</strain>
    </source>
</reference>
<dbReference type="Proteomes" id="UP000614996">
    <property type="component" value="Unassembled WGS sequence"/>
</dbReference>